<dbReference type="OrthoDB" id="5985073at2759"/>
<organism evidence="3 4">
    <name type="scientific">Toxocara canis</name>
    <name type="common">Canine roundworm</name>
    <dbReference type="NCBI Taxonomy" id="6265"/>
    <lineage>
        <taxon>Eukaryota</taxon>
        <taxon>Metazoa</taxon>
        <taxon>Ecdysozoa</taxon>
        <taxon>Nematoda</taxon>
        <taxon>Chromadorea</taxon>
        <taxon>Rhabditida</taxon>
        <taxon>Spirurina</taxon>
        <taxon>Ascaridomorpha</taxon>
        <taxon>Ascaridoidea</taxon>
        <taxon>Toxocaridae</taxon>
        <taxon>Toxocara</taxon>
    </lineage>
</organism>
<keyword evidence="1" id="KW-0732">Signal</keyword>
<feature type="chain" id="PRO_5002095520" evidence="1">
    <location>
        <begin position="30"/>
        <end position="466"/>
    </location>
</feature>
<dbReference type="GO" id="GO:0016998">
    <property type="term" value="P:cell wall macromolecule catabolic process"/>
    <property type="evidence" value="ECO:0007669"/>
    <property type="project" value="InterPro"/>
</dbReference>
<dbReference type="OMA" id="YHTTRIS"/>
<feature type="domain" description="Glycoside hydrolase family 19 catalytic" evidence="2">
    <location>
        <begin position="216"/>
        <end position="352"/>
    </location>
</feature>
<dbReference type="PANTHER" id="PTHR47836">
    <property type="entry name" value="PROTEIN CBG09520-RELATED"/>
    <property type="match status" value="1"/>
</dbReference>
<keyword evidence="4" id="KW-1185">Reference proteome</keyword>
<evidence type="ECO:0000313" key="4">
    <source>
        <dbReference type="Proteomes" id="UP000031036"/>
    </source>
</evidence>
<protein>
    <submittedName>
        <fullName evidence="3">Endochitinase 1</fullName>
    </submittedName>
</protein>
<dbReference type="EMBL" id="JPKZ01001291">
    <property type="protein sequence ID" value="KHN82868.1"/>
    <property type="molecule type" value="Genomic_DNA"/>
</dbReference>
<dbReference type="GO" id="GO:0006032">
    <property type="term" value="P:chitin catabolic process"/>
    <property type="evidence" value="ECO:0007669"/>
    <property type="project" value="InterPro"/>
</dbReference>
<dbReference type="Gene3D" id="1.10.530.10">
    <property type="match status" value="1"/>
</dbReference>
<dbReference type="CDD" id="cd00325">
    <property type="entry name" value="chitinase_GH19"/>
    <property type="match status" value="1"/>
</dbReference>
<reference evidence="3 4" key="1">
    <citation type="submission" date="2014-11" db="EMBL/GenBank/DDBJ databases">
        <title>Genetic blueprint of the zoonotic pathogen Toxocara canis.</title>
        <authorList>
            <person name="Zhu X.-Q."/>
            <person name="Korhonen P.K."/>
            <person name="Cai H."/>
            <person name="Young N.D."/>
            <person name="Nejsum P."/>
            <person name="von Samson-Himmelstjerna G."/>
            <person name="Boag P.R."/>
            <person name="Tan P."/>
            <person name="Li Q."/>
            <person name="Min J."/>
            <person name="Yang Y."/>
            <person name="Wang X."/>
            <person name="Fang X."/>
            <person name="Hall R.S."/>
            <person name="Hofmann A."/>
            <person name="Sternberg P.W."/>
            <person name="Jex A.R."/>
            <person name="Gasser R.B."/>
        </authorList>
    </citation>
    <scope>NUCLEOTIDE SEQUENCE [LARGE SCALE GENOMIC DNA]</scope>
    <source>
        <strain evidence="3">PN_DK_2014</strain>
    </source>
</reference>
<dbReference type="Gene3D" id="3.30.20.10">
    <property type="entry name" value="Endochitinase, domain 2"/>
    <property type="match status" value="1"/>
</dbReference>
<name>A0A0B2VMR2_TOXCA</name>
<dbReference type="Pfam" id="PF00182">
    <property type="entry name" value="Glyco_hydro_19"/>
    <property type="match status" value="1"/>
</dbReference>
<dbReference type="AlphaFoldDB" id="A0A0B2VMR2"/>
<gene>
    <name evidence="3" type="ORF">Tcan_11641</name>
</gene>
<dbReference type="InterPro" id="IPR023346">
    <property type="entry name" value="Lysozyme-like_dom_sf"/>
</dbReference>
<dbReference type="PANTHER" id="PTHR47836:SF2">
    <property type="entry name" value="GLYCOSIDE HYDROLASE FAMILY 19 CATALYTIC DOMAIN-CONTAINING PROTEIN"/>
    <property type="match status" value="1"/>
</dbReference>
<proteinExistence type="predicted"/>
<evidence type="ECO:0000256" key="1">
    <source>
        <dbReference type="SAM" id="SignalP"/>
    </source>
</evidence>
<dbReference type="SUPFAM" id="SSF53955">
    <property type="entry name" value="Lysozyme-like"/>
    <property type="match status" value="1"/>
</dbReference>
<evidence type="ECO:0000259" key="2">
    <source>
        <dbReference type="Pfam" id="PF00182"/>
    </source>
</evidence>
<dbReference type="GO" id="GO:0004568">
    <property type="term" value="F:chitinase activity"/>
    <property type="evidence" value="ECO:0007669"/>
    <property type="project" value="InterPro"/>
</dbReference>
<evidence type="ECO:0000313" key="3">
    <source>
        <dbReference type="EMBL" id="KHN82868.1"/>
    </source>
</evidence>
<dbReference type="Proteomes" id="UP000031036">
    <property type="component" value="Unassembled WGS sequence"/>
</dbReference>
<sequence>MLSSISSLLNTLIALIGNTFPLAITGNEAVNSSRYHTTRISVFRNDSSTEFDTSNKINGLSNCPSVAKFGIGPPKNCSQPTDPNHMPPSELENWFTEQLFVDLFPFANLGWGPNKCWPYSYESFRIAARYFPEFGTSSPNTVYTTEENTRRDVAAFFAQTIQETGANDVSLYDRGMSTEEADNCFYRGGLYNWFEGGPTSSFLSPESPGYEPSDGNQCNFAGRYCISSPELDYWYPCNRSEKTTNNYFTDCFFGRGAFQISYNFNYGQFQEWLLSKGIMIDLLAQPNLIMTNMDPPLAMLASLWFYMTPQPPKPAMHNIILGTWNPGPVNQAAGYFGPIFGPTSLIINNECGGEDPTNPGGPDMPQKFDAMFYNLSYQPDWSSTWKKEPCKCAPATYAGMVPYYDPKYYPEAFVAMNDENRQRCVESIYDNPDMYRMSSDSSPCLKHEIIETSDTDPTDPVDQHLI</sequence>
<dbReference type="STRING" id="6265.A0A0B2VMR2"/>
<feature type="signal peptide" evidence="1">
    <location>
        <begin position="1"/>
        <end position="29"/>
    </location>
</feature>
<dbReference type="InterPro" id="IPR000726">
    <property type="entry name" value="Glyco_hydro_19_cat"/>
</dbReference>
<accession>A0A0B2VMR2</accession>
<comment type="caution">
    <text evidence="3">The sequence shown here is derived from an EMBL/GenBank/DDBJ whole genome shotgun (WGS) entry which is preliminary data.</text>
</comment>